<gene>
    <name evidence="1" type="ORF">S01H1_37245</name>
</gene>
<accession>X0VEZ0</accession>
<sequence>MTSYTEIVYGRGIKCDNEEILCNSEEYYCDGSVAYREVEPED</sequence>
<dbReference type="EMBL" id="BARS01023392">
    <property type="protein sequence ID" value="GAG11013.1"/>
    <property type="molecule type" value="Genomic_DNA"/>
</dbReference>
<name>X0VEZ0_9ZZZZ</name>
<organism evidence="1">
    <name type="scientific">marine sediment metagenome</name>
    <dbReference type="NCBI Taxonomy" id="412755"/>
    <lineage>
        <taxon>unclassified sequences</taxon>
        <taxon>metagenomes</taxon>
        <taxon>ecological metagenomes</taxon>
    </lineage>
</organism>
<evidence type="ECO:0000313" key="1">
    <source>
        <dbReference type="EMBL" id="GAG11013.1"/>
    </source>
</evidence>
<dbReference type="AlphaFoldDB" id="X0VEZ0"/>
<reference evidence="1" key="1">
    <citation type="journal article" date="2014" name="Front. Microbiol.">
        <title>High frequency of phylogenetically diverse reductive dehalogenase-homologous genes in deep subseafloor sedimentary metagenomes.</title>
        <authorList>
            <person name="Kawai M."/>
            <person name="Futagami T."/>
            <person name="Toyoda A."/>
            <person name="Takaki Y."/>
            <person name="Nishi S."/>
            <person name="Hori S."/>
            <person name="Arai W."/>
            <person name="Tsubouchi T."/>
            <person name="Morono Y."/>
            <person name="Uchiyama I."/>
            <person name="Ito T."/>
            <person name="Fujiyama A."/>
            <person name="Inagaki F."/>
            <person name="Takami H."/>
        </authorList>
    </citation>
    <scope>NUCLEOTIDE SEQUENCE</scope>
    <source>
        <strain evidence="1">Expedition CK06-06</strain>
    </source>
</reference>
<proteinExistence type="predicted"/>
<protein>
    <submittedName>
        <fullName evidence="1">Uncharacterized protein</fullName>
    </submittedName>
</protein>
<comment type="caution">
    <text evidence="1">The sequence shown here is derived from an EMBL/GenBank/DDBJ whole genome shotgun (WGS) entry which is preliminary data.</text>
</comment>